<dbReference type="SMART" id="SM00248">
    <property type="entry name" value="ANK"/>
    <property type="match status" value="5"/>
</dbReference>
<name>A0A0S4TFU3_CRYHO</name>
<dbReference type="Pfam" id="PF12796">
    <property type="entry name" value="Ank_2"/>
    <property type="match status" value="2"/>
</dbReference>
<feature type="transmembrane region" description="Helical" evidence="4">
    <location>
        <begin position="417"/>
        <end position="437"/>
    </location>
</feature>
<gene>
    <name evidence="5" type="ORF">CHUDEA5_3730</name>
</gene>
<keyword evidence="1" id="KW-0677">Repeat</keyword>
<sequence>MLDKCIRYISKSNVDDLKELLGFDDNISDENDDYLIISNLEDINKKSKKGVIPIHLACKIQDFDILRLLLRCEDLDVNIRDPTNSFTPIITLINNGGDIECLNLLLKRSPNLDLCDEEFGDSPLHWAVRLELPKVVHRLVKSGMDVNLLNHKTGQTPLHLAVLIGNEEVIMELIGLSANPIINDDNDLERNSILHLCILGNIPNIALYIFNSATGYQKDIMRKSVNRNGNTALHLAYMYGMIGLAEFLINNGFDKNALNDQNLSPLDLKLEYQENNRKESKEDNKISQSQYKKTEIRQRRANKIREEIYETPVSEFLVKYNIAEKPNLIINNDEEENNDKVLGKHDFVFKLFYKKGYYYLDSSFTSLTFNDLTNIGIKDKSLKELILESLSQEEKINQEKIQKSLKQQQDKKKRNTGYSLIAISTCIFIFFILYIVLNALSRNREIQTNPSKKPRNYSSSYTKYKARYDI</sequence>
<dbReference type="VEuPathDB" id="CryptoDB:Chro.50480"/>
<feature type="repeat" description="ANK" evidence="3">
    <location>
        <begin position="153"/>
        <end position="185"/>
    </location>
</feature>
<reference evidence="5" key="1">
    <citation type="submission" date="2015-08" db="EMBL/GenBank/DDBJ databases">
        <authorList>
            <person name="Babu N.S."/>
            <person name="Beckwith C.J."/>
            <person name="Beseler K.G."/>
            <person name="Brison A."/>
            <person name="Carone J.V."/>
            <person name="Caskin T.P."/>
            <person name="Diamond M."/>
            <person name="Durham M.E."/>
            <person name="Foxe J.M."/>
            <person name="Go M."/>
            <person name="Henderson B.A."/>
            <person name="Jones I.B."/>
            <person name="McGettigan J.A."/>
            <person name="Micheletti S.J."/>
            <person name="Nasrallah M.E."/>
            <person name="Ortiz D."/>
            <person name="Piller C.R."/>
            <person name="Privatt S.R."/>
            <person name="Schneider S.L."/>
            <person name="Sharp S."/>
            <person name="Smith T.C."/>
            <person name="Stanton J.D."/>
            <person name="Ullery H.E."/>
            <person name="Wilson R.J."/>
            <person name="Serrano M.G."/>
            <person name="Buck G."/>
            <person name="Lee V."/>
            <person name="Wang Y."/>
            <person name="Carvalho R."/>
            <person name="Voegtly L."/>
            <person name="Shi R."/>
            <person name="Duckworth R."/>
            <person name="Johnson A."/>
            <person name="Loviza R."/>
            <person name="Walstead R."/>
            <person name="Shah Z."/>
            <person name="Kiflezghi M."/>
            <person name="Wade K."/>
            <person name="Ball S.L."/>
            <person name="Bradley K.W."/>
            <person name="Asai D.J."/>
            <person name="Bowman C.A."/>
            <person name="Russell D.A."/>
            <person name="Pope W.H."/>
            <person name="Jacobs-Sera D."/>
            <person name="Hendrix R.W."/>
            <person name="Hatfull G.F."/>
        </authorList>
    </citation>
    <scope>NUCLEOTIDE SEQUENCE [LARGE SCALE GENOMIC DNA]</scope>
</reference>
<dbReference type="PROSITE" id="PS50088">
    <property type="entry name" value="ANK_REPEAT"/>
    <property type="match status" value="3"/>
</dbReference>
<keyword evidence="4" id="KW-1133">Transmembrane helix</keyword>
<keyword evidence="2 3" id="KW-0040">ANK repeat</keyword>
<dbReference type="GO" id="GO:0071356">
    <property type="term" value="P:cellular response to tumor necrosis factor"/>
    <property type="evidence" value="ECO:0007669"/>
    <property type="project" value="TreeGrafter"/>
</dbReference>
<dbReference type="InterPro" id="IPR051070">
    <property type="entry name" value="NF-kappa-B_inhibitor"/>
</dbReference>
<dbReference type="GO" id="GO:0051059">
    <property type="term" value="F:NF-kappaB binding"/>
    <property type="evidence" value="ECO:0007669"/>
    <property type="project" value="TreeGrafter"/>
</dbReference>
<dbReference type="Gene3D" id="1.25.40.20">
    <property type="entry name" value="Ankyrin repeat-containing domain"/>
    <property type="match status" value="2"/>
</dbReference>
<dbReference type="SUPFAM" id="SSF48403">
    <property type="entry name" value="Ankyrin repeat"/>
    <property type="match status" value="1"/>
</dbReference>
<evidence type="ECO:0000256" key="3">
    <source>
        <dbReference type="PROSITE-ProRule" id="PRU00023"/>
    </source>
</evidence>
<dbReference type="Proteomes" id="UP000199752">
    <property type="component" value="Chromosome 5"/>
</dbReference>
<evidence type="ECO:0000256" key="2">
    <source>
        <dbReference type="ARBA" id="ARBA00023043"/>
    </source>
</evidence>
<dbReference type="VEuPathDB" id="CryptoDB:GY17_00001576"/>
<evidence type="ECO:0000256" key="1">
    <source>
        <dbReference type="ARBA" id="ARBA00022737"/>
    </source>
</evidence>
<dbReference type="InterPro" id="IPR002110">
    <property type="entry name" value="Ankyrin_rpt"/>
</dbReference>
<dbReference type="PANTHER" id="PTHR46680:SF2">
    <property type="entry name" value="NF-KAPPA-B INHIBITOR ZETA"/>
    <property type="match status" value="1"/>
</dbReference>
<dbReference type="InterPro" id="IPR036770">
    <property type="entry name" value="Ankyrin_rpt-contain_sf"/>
</dbReference>
<protein>
    <submittedName>
        <fullName evidence="5">Uncharacterized protein</fullName>
    </submittedName>
</protein>
<feature type="repeat" description="ANK" evidence="3">
    <location>
        <begin position="119"/>
        <end position="151"/>
    </location>
</feature>
<dbReference type="PROSITE" id="PS50297">
    <property type="entry name" value="ANK_REP_REGION"/>
    <property type="match status" value="3"/>
</dbReference>
<proteinExistence type="predicted"/>
<evidence type="ECO:0000256" key="4">
    <source>
        <dbReference type="SAM" id="Phobius"/>
    </source>
</evidence>
<feature type="repeat" description="ANK" evidence="3">
    <location>
        <begin position="228"/>
        <end position="260"/>
    </location>
</feature>
<keyword evidence="4" id="KW-0472">Membrane</keyword>
<dbReference type="VEuPathDB" id="CryptoDB:CHUDEA5_3730"/>
<dbReference type="AlphaFoldDB" id="A0A0S4TFU3"/>
<accession>A0A0S4TFU3</accession>
<dbReference type="GO" id="GO:0005829">
    <property type="term" value="C:cytosol"/>
    <property type="evidence" value="ECO:0007669"/>
    <property type="project" value="TreeGrafter"/>
</dbReference>
<dbReference type="EMBL" id="LN877951">
    <property type="protein sequence ID" value="CUV06370.1"/>
    <property type="molecule type" value="Genomic_DNA"/>
</dbReference>
<dbReference type="PANTHER" id="PTHR46680">
    <property type="entry name" value="NF-KAPPA-B INHIBITOR ALPHA"/>
    <property type="match status" value="1"/>
</dbReference>
<keyword evidence="4" id="KW-0812">Transmembrane</keyword>
<evidence type="ECO:0000313" key="5">
    <source>
        <dbReference type="EMBL" id="CUV06370.1"/>
    </source>
</evidence>
<dbReference type="PRINTS" id="PR01415">
    <property type="entry name" value="ANKYRIN"/>
</dbReference>
<organism evidence="5">
    <name type="scientific">Cryptosporidium hominis</name>
    <dbReference type="NCBI Taxonomy" id="237895"/>
    <lineage>
        <taxon>Eukaryota</taxon>
        <taxon>Sar</taxon>
        <taxon>Alveolata</taxon>
        <taxon>Apicomplexa</taxon>
        <taxon>Conoidasida</taxon>
        <taxon>Coccidia</taxon>
        <taxon>Eucoccidiorida</taxon>
        <taxon>Eimeriorina</taxon>
        <taxon>Cryptosporidiidae</taxon>
        <taxon>Cryptosporidium</taxon>
    </lineage>
</organism>
<dbReference type="VEuPathDB" id="CryptoDB:ChTU502y2012_410g0320"/>